<evidence type="ECO:0000313" key="2">
    <source>
        <dbReference type="Proteomes" id="UP001472677"/>
    </source>
</evidence>
<accession>A0ABR2E3U3</accession>
<organism evidence="1 2">
    <name type="scientific">Hibiscus sabdariffa</name>
    <name type="common">roselle</name>
    <dbReference type="NCBI Taxonomy" id="183260"/>
    <lineage>
        <taxon>Eukaryota</taxon>
        <taxon>Viridiplantae</taxon>
        <taxon>Streptophyta</taxon>
        <taxon>Embryophyta</taxon>
        <taxon>Tracheophyta</taxon>
        <taxon>Spermatophyta</taxon>
        <taxon>Magnoliopsida</taxon>
        <taxon>eudicotyledons</taxon>
        <taxon>Gunneridae</taxon>
        <taxon>Pentapetalae</taxon>
        <taxon>rosids</taxon>
        <taxon>malvids</taxon>
        <taxon>Malvales</taxon>
        <taxon>Malvaceae</taxon>
        <taxon>Malvoideae</taxon>
        <taxon>Hibiscus</taxon>
    </lineage>
</organism>
<gene>
    <name evidence="1" type="ORF">V6N12_040488</name>
</gene>
<sequence>MFTGFVSLKCSSGDLTTISDGFDLSVHDLDVLEFEEREKVVRKMWDVYTHSASARLPSSIKESYNAEPIHFVSQNWGRLITF</sequence>
<proteinExistence type="predicted"/>
<dbReference type="PANTHER" id="PTHR34358:SF13">
    <property type="entry name" value="GENOME ASSEMBLY, CHROMOSOME: A08"/>
    <property type="match status" value="1"/>
</dbReference>
<dbReference type="Pfam" id="PF06708">
    <property type="entry name" value="DUF1195"/>
    <property type="match status" value="1"/>
</dbReference>
<evidence type="ECO:0000313" key="1">
    <source>
        <dbReference type="EMBL" id="KAK8551868.1"/>
    </source>
</evidence>
<dbReference type="Proteomes" id="UP001472677">
    <property type="component" value="Unassembled WGS sequence"/>
</dbReference>
<keyword evidence="2" id="KW-1185">Reference proteome</keyword>
<dbReference type="EMBL" id="JBBPBM010000020">
    <property type="protein sequence ID" value="KAK8551868.1"/>
    <property type="molecule type" value="Genomic_DNA"/>
</dbReference>
<dbReference type="PANTHER" id="PTHR34358">
    <property type="entry name" value="OS03G0411600 PROTEIN"/>
    <property type="match status" value="1"/>
</dbReference>
<name>A0ABR2E3U3_9ROSI</name>
<reference evidence="1 2" key="1">
    <citation type="journal article" date="2024" name="G3 (Bethesda)">
        <title>Genome assembly of Hibiscus sabdariffa L. provides insights into metabolisms of medicinal natural products.</title>
        <authorList>
            <person name="Kim T."/>
        </authorList>
    </citation>
    <scope>NUCLEOTIDE SEQUENCE [LARGE SCALE GENOMIC DNA]</scope>
    <source>
        <strain evidence="1">TK-2024</strain>
        <tissue evidence="1">Old leaves</tissue>
    </source>
</reference>
<protein>
    <submittedName>
        <fullName evidence="1">Uncharacterized protein</fullName>
    </submittedName>
</protein>
<dbReference type="InterPro" id="IPR010608">
    <property type="entry name" value="DUF1195"/>
</dbReference>
<comment type="caution">
    <text evidence="1">The sequence shown here is derived from an EMBL/GenBank/DDBJ whole genome shotgun (WGS) entry which is preliminary data.</text>
</comment>